<dbReference type="AlphaFoldDB" id="A0A5E4RQ94"/>
<dbReference type="NCBIfam" id="TIGR02017">
    <property type="entry name" value="hutG_amidohyd"/>
    <property type="match status" value="1"/>
</dbReference>
<dbReference type="InterPro" id="IPR007709">
    <property type="entry name" value="N-FG_amidohydro"/>
</dbReference>
<dbReference type="Gene3D" id="3.40.630.40">
    <property type="entry name" value="Zn-dependent exopeptidases"/>
    <property type="match status" value="1"/>
</dbReference>
<dbReference type="SUPFAM" id="SSF53187">
    <property type="entry name" value="Zn-dependent exopeptidases"/>
    <property type="match status" value="1"/>
</dbReference>
<dbReference type="GO" id="GO:0016787">
    <property type="term" value="F:hydrolase activity"/>
    <property type="evidence" value="ECO:0007669"/>
    <property type="project" value="UniProtKB-KW"/>
</dbReference>
<name>A0A5E4RQ94_9BURK</name>
<dbReference type="Pfam" id="PF05013">
    <property type="entry name" value="FGase"/>
    <property type="match status" value="1"/>
</dbReference>
<reference evidence="1 2" key="1">
    <citation type="submission" date="2019-08" db="EMBL/GenBank/DDBJ databases">
        <authorList>
            <person name="Peeters C."/>
        </authorList>
    </citation>
    <scope>NUCLEOTIDE SEQUENCE [LARGE SCALE GENOMIC DNA]</scope>
    <source>
        <strain evidence="1 2">LMG 30175</strain>
    </source>
</reference>
<dbReference type="OrthoDB" id="8716700at2"/>
<keyword evidence="1" id="KW-0378">Hydrolase</keyword>
<dbReference type="Proteomes" id="UP000414233">
    <property type="component" value="Unassembled WGS sequence"/>
</dbReference>
<keyword evidence="2" id="KW-1185">Reference proteome</keyword>
<gene>
    <name evidence="1" type="ORF">PTE30175_00325</name>
</gene>
<evidence type="ECO:0000313" key="2">
    <source>
        <dbReference type="Proteomes" id="UP000414233"/>
    </source>
</evidence>
<accession>A0A5E4RQ94</accession>
<dbReference type="RefSeq" id="WP_150695291.1">
    <property type="nucleotide sequence ID" value="NZ_CABPRZ010000001.1"/>
</dbReference>
<dbReference type="InterPro" id="IPR010247">
    <property type="entry name" value="HutG_amidohyd"/>
</dbReference>
<proteinExistence type="predicted"/>
<dbReference type="EMBL" id="CABPRZ010000001">
    <property type="protein sequence ID" value="VVD65570.1"/>
    <property type="molecule type" value="Genomic_DNA"/>
</dbReference>
<sequence length="271" mass="29671">MTELSQPTYTLHRGTAPLLISIPHAGTQLPAEIARRMAPIAAHLDDTDWHLPRLYAFAAELGASILVPANSRYVIDLNRPPNDENLYPGRSTTGLCPVDTFEGTPLYAAGAQPDDAERAARLAVYWQPYHSALQGELERLRAEHGVALLWEAHSIRSVIPRLFDGRLPDLNLGTADGAACGAGIGETLRDIAARHDGYSAVLNGRFKGGYITRAYGKPAENIHAVQLEMTQCAYMEEARPYAYDEAAAARVTPVLRELLRAYLDWGVARSK</sequence>
<organism evidence="1 2">
    <name type="scientific">Pandoraea terrae</name>
    <dbReference type="NCBI Taxonomy" id="1537710"/>
    <lineage>
        <taxon>Bacteria</taxon>
        <taxon>Pseudomonadati</taxon>
        <taxon>Pseudomonadota</taxon>
        <taxon>Betaproteobacteria</taxon>
        <taxon>Burkholderiales</taxon>
        <taxon>Burkholderiaceae</taxon>
        <taxon>Pandoraea</taxon>
    </lineage>
</organism>
<protein>
    <submittedName>
        <fullName evidence="1">N-formylglutamate amidohydrolase</fullName>
    </submittedName>
</protein>
<evidence type="ECO:0000313" key="1">
    <source>
        <dbReference type="EMBL" id="VVD65570.1"/>
    </source>
</evidence>